<dbReference type="EMBL" id="JAULRT010000035">
    <property type="protein sequence ID" value="MDO3381599.1"/>
    <property type="molecule type" value="Genomic_DNA"/>
</dbReference>
<evidence type="ECO:0000313" key="2">
    <source>
        <dbReference type="Proteomes" id="UP001168380"/>
    </source>
</evidence>
<organism evidence="1 2">
    <name type="scientific">Gilvimarinus algae</name>
    <dbReference type="NCBI Taxonomy" id="3058037"/>
    <lineage>
        <taxon>Bacteria</taxon>
        <taxon>Pseudomonadati</taxon>
        <taxon>Pseudomonadota</taxon>
        <taxon>Gammaproteobacteria</taxon>
        <taxon>Cellvibrionales</taxon>
        <taxon>Cellvibrionaceae</taxon>
        <taxon>Gilvimarinus</taxon>
    </lineage>
</organism>
<dbReference type="RefSeq" id="WP_302711729.1">
    <property type="nucleotide sequence ID" value="NZ_JAULRT010000035.1"/>
</dbReference>
<name>A0ABT8TBW4_9GAMM</name>
<comment type="caution">
    <text evidence="1">The sequence shown here is derived from an EMBL/GenBank/DDBJ whole genome shotgun (WGS) entry which is preliminary data.</text>
</comment>
<gene>
    <name evidence="1" type="ORF">QWI16_05390</name>
</gene>
<accession>A0ABT8TBW4</accession>
<proteinExistence type="predicted"/>
<sequence>MAYKKLAGTSAVFIDEHNPNSSAQERDGLTWTAAELHLDSMPAQITRKAPMANSLALEGLEDYDPPESGDLRLVCCLNSDFVYVGVARAWVQYVNPEGCDQAQSA</sequence>
<dbReference type="Proteomes" id="UP001168380">
    <property type="component" value="Unassembled WGS sequence"/>
</dbReference>
<reference evidence="1" key="1">
    <citation type="submission" date="2023-07" db="EMBL/GenBank/DDBJ databases">
        <title>Gilvimarinus algae sp. nov., isolated from the surface of Kelp.</title>
        <authorList>
            <person name="Sun Y.Y."/>
            <person name="Gong Y."/>
            <person name="Du Z.J."/>
        </authorList>
    </citation>
    <scope>NUCLEOTIDE SEQUENCE</scope>
    <source>
        <strain evidence="1">SDUM040014</strain>
    </source>
</reference>
<evidence type="ECO:0000313" key="1">
    <source>
        <dbReference type="EMBL" id="MDO3381599.1"/>
    </source>
</evidence>
<keyword evidence="2" id="KW-1185">Reference proteome</keyword>
<protein>
    <submittedName>
        <fullName evidence="1">Uncharacterized protein</fullName>
    </submittedName>
</protein>